<feature type="transmembrane region" description="Helical" evidence="1">
    <location>
        <begin position="307"/>
        <end position="329"/>
    </location>
</feature>
<evidence type="ECO:0000313" key="3">
    <source>
        <dbReference type="EMBL" id="KAK1745101.1"/>
    </source>
</evidence>
<keyword evidence="1" id="KW-0472">Membrane</keyword>
<name>A0AAD8YEM1_9STRA</name>
<feature type="transmembrane region" description="Helical" evidence="1">
    <location>
        <begin position="375"/>
        <end position="393"/>
    </location>
</feature>
<feature type="transmembrane region" description="Helical" evidence="1">
    <location>
        <begin position="405"/>
        <end position="426"/>
    </location>
</feature>
<evidence type="ECO:0000313" key="4">
    <source>
        <dbReference type="Proteomes" id="UP001224775"/>
    </source>
</evidence>
<keyword evidence="1" id="KW-0812">Transmembrane</keyword>
<feature type="transmembrane region" description="Helical" evidence="1">
    <location>
        <begin position="480"/>
        <end position="502"/>
    </location>
</feature>
<dbReference type="PANTHER" id="PTHR22911:SF76">
    <property type="entry name" value="EAMA DOMAIN-CONTAINING PROTEIN"/>
    <property type="match status" value="1"/>
</dbReference>
<dbReference type="Pfam" id="PF00892">
    <property type="entry name" value="EamA"/>
    <property type="match status" value="1"/>
</dbReference>
<evidence type="ECO:0000256" key="1">
    <source>
        <dbReference type="SAM" id="Phobius"/>
    </source>
</evidence>
<gene>
    <name evidence="3" type="ORF">QTG54_004392</name>
</gene>
<accession>A0AAD8YEM1</accession>
<dbReference type="SUPFAM" id="SSF103481">
    <property type="entry name" value="Multidrug resistance efflux transporter EmrE"/>
    <property type="match status" value="1"/>
</dbReference>
<comment type="caution">
    <text evidence="3">The sequence shown here is derived from an EMBL/GenBank/DDBJ whole genome shotgun (WGS) entry which is preliminary data.</text>
</comment>
<organism evidence="3 4">
    <name type="scientific">Skeletonema marinoi</name>
    <dbReference type="NCBI Taxonomy" id="267567"/>
    <lineage>
        <taxon>Eukaryota</taxon>
        <taxon>Sar</taxon>
        <taxon>Stramenopiles</taxon>
        <taxon>Ochrophyta</taxon>
        <taxon>Bacillariophyta</taxon>
        <taxon>Coscinodiscophyceae</taxon>
        <taxon>Thalassiosirophycidae</taxon>
        <taxon>Thalassiosirales</taxon>
        <taxon>Skeletonemataceae</taxon>
        <taxon>Skeletonema</taxon>
        <taxon>Skeletonema marinoi-dohrnii complex</taxon>
    </lineage>
</organism>
<sequence length="598" mass="64517">MDVDKEKHRHVDIATLSIPATVAAAGFELGDGTDFVLEASARVIDQLLECDDSQSNNQTHHVAAPCIEGVLDLTVATHLVPGITEEEFVNLLQADDNATSIPGYHDQDEERGRLLGDSTNSGDTDNATAFVSVAADAFVQTFQDIGDNDNMHKAVTQSSFCSSIQTAVGTHAGMHEAFLLNIPAHRAASDNKQHYGGTTKKRLMKKVAGTTSFRTSAATNTIVPEGALAPLPTDVTHVELQVSTMIVPSTPALDLQHGQVTPEMKIFWRLSSTSILFLWPAIKSGKIDFSGLSCNELRYYEYSFCSFLELTSLVNAFILSNLASLIIILSKLVTGVRVPALEGLGTAVGLSGATICAMAPSGVSNDESNDVGSQVMIGNLLAVFSSIGTSIYLTAAKNLRPRIDLFLFMFLIFVLASVFQLAYIIFSGQSYELSTDDEVGIFGWMSLRTDRFFLELYIAVVCNGVGTAGYIAIMKYFDAVVVSMVMLMEPVIALFQGMAVGVATIPGWMTWLGNAVVVSGSLIVIWSGSKKTETVDATDALHQTETELVKSLDCSIKIKGSRLMKSPMIRRERGMTDETEFIPVKGQFATSRSVGPKK</sequence>
<keyword evidence="1" id="KW-1133">Transmembrane helix</keyword>
<reference evidence="3" key="1">
    <citation type="submission" date="2023-06" db="EMBL/GenBank/DDBJ databases">
        <title>Survivors Of The Sea: Transcriptome response of Skeletonema marinoi to long-term dormancy.</title>
        <authorList>
            <person name="Pinder M.I.M."/>
            <person name="Kourtchenko O."/>
            <person name="Robertson E.K."/>
            <person name="Larsson T."/>
            <person name="Maumus F."/>
            <person name="Osuna-Cruz C.M."/>
            <person name="Vancaester E."/>
            <person name="Stenow R."/>
            <person name="Vandepoele K."/>
            <person name="Ploug H."/>
            <person name="Bruchert V."/>
            <person name="Godhe A."/>
            <person name="Topel M."/>
        </authorList>
    </citation>
    <scope>NUCLEOTIDE SEQUENCE</scope>
    <source>
        <strain evidence="3">R05AC</strain>
    </source>
</reference>
<feature type="transmembrane region" description="Helical" evidence="1">
    <location>
        <begin position="452"/>
        <end position="473"/>
    </location>
</feature>
<protein>
    <recommendedName>
        <fullName evidence="2">EamA domain-containing protein</fullName>
    </recommendedName>
</protein>
<dbReference type="Proteomes" id="UP001224775">
    <property type="component" value="Unassembled WGS sequence"/>
</dbReference>
<evidence type="ECO:0000259" key="2">
    <source>
        <dbReference type="Pfam" id="PF00892"/>
    </source>
</evidence>
<proteinExistence type="predicted"/>
<dbReference type="EMBL" id="JATAAI010000006">
    <property type="protein sequence ID" value="KAK1745101.1"/>
    <property type="molecule type" value="Genomic_DNA"/>
</dbReference>
<keyword evidence="4" id="KW-1185">Reference proteome</keyword>
<feature type="domain" description="EamA" evidence="2">
    <location>
        <begin position="376"/>
        <end position="525"/>
    </location>
</feature>
<dbReference type="GO" id="GO:0016020">
    <property type="term" value="C:membrane"/>
    <property type="evidence" value="ECO:0007669"/>
    <property type="project" value="InterPro"/>
</dbReference>
<dbReference type="AlphaFoldDB" id="A0AAD8YEM1"/>
<feature type="transmembrane region" description="Helical" evidence="1">
    <location>
        <begin position="508"/>
        <end position="526"/>
    </location>
</feature>
<dbReference type="InterPro" id="IPR000620">
    <property type="entry name" value="EamA_dom"/>
</dbReference>
<dbReference type="PANTHER" id="PTHR22911">
    <property type="entry name" value="ACYL-MALONYL CONDENSING ENZYME-RELATED"/>
    <property type="match status" value="1"/>
</dbReference>
<dbReference type="InterPro" id="IPR037185">
    <property type="entry name" value="EmrE-like"/>
</dbReference>